<reference evidence="11" key="2">
    <citation type="submission" date="2025-08" db="UniProtKB">
        <authorList>
            <consortium name="Ensembl"/>
        </authorList>
    </citation>
    <scope>IDENTIFICATION</scope>
</reference>
<evidence type="ECO:0000256" key="1">
    <source>
        <dbReference type="ARBA" id="ARBA00003222"/>
    </source>
</evidence>
<organism evidence="11 12">
    <name type="scientific">Takifugu rubripes</name>
    <name type="common">Japanese pufferfish</name>
    <name type="synonym">Fugu rubripes</name>
    <dbReference type="NCBI Taxonomy" id="31033"/>
    <lineage>
        <taxon>Eukaryota</taxon>
        <taxon>Metazoa</taxon>
        <taxon>Chordata</taxon>
        <taxon>Craniata</taxon>
        <taxon>Vertebrata</taxon>
        <taxon>Euteleostomi</taxon>
        <taxon>Actinopterygii</taxon>
        <taxon>Neopterygii</taxon>
        <taxon>Teleostei</taxon>
        <taxon>Neoteleostei</taxon>
        <taxon>Acanthomorphata</taxon>
        <taxon>Eupercaria</taxon>
        <taxon>Tetraodontiformes</taxon>
        <taxon>Tetradontoidea</taxon>
        <taxon>Tetraodontidae</taxon>
        <taxon>Takifugu</taxon>
    </lineage>
</organism>
<sequence>RCVIGLIRMVAPAEGGCGSGTLHRRTPTTTAAPPSDRQKARRRKQKFMSKLCDSGFEEDLAPSPSPSPVRIEVLPLRPHAGQLPTWFLQYGDIGYRIQKEKEAHFHPCRSLEQQPQLTAEARCTLVSWLISLHKYLRLSFESCCLAVNIVDRFLVSTPVAADCFQLVGAAALLLASKQVEVCSPRISHLLSFCCDAFTKEQLCNLECLILLRLNFRLDAPTLAFFLDYYTNYLDASRLESGCRFPADSSLAQKVCELSLADYAFNKYSPSVIAGSALWLTSDLMGGQWAGELGSHLALECKDKLKLLVSLNKDMLETICTL</sequence>
<dbReference type="GeneTree" id="ENSGT00940000155998"/>
<evidence type="ECO:0000313" key="12">
    <source>
        <dbReference type="Proteomes" id="UP000005226"/>
    </source>
</evidence>
<evidence type="ECO:0000256" key="8">
    <source>
        <dbReference type="RuleBase" id="RU000383"/>
    </source>
</evidence>
<gene>
    <name evidence="11" type="primary">ccno</name>
</gene>
<reference evidence="11 12" key="1">
    <citation type="journal article" date="2011" name="Genome Biol. Evol.">
        <title>Integration of the genetic map and genome assembly of fugu facilitates insights into distinct features of genome evolution in teleosts and mammals.</title>
        <authorList>
            <person name="Kai W."/>
            <person name="Kikuchi K."/>
            <person name="Tohari S."/>
            <person name="Chew A.K."/>
            <person name="Tay A."/>
            <person name="Fujiwara A."/>
            <person name="Hosoya S."/>
            <person name="Suetake H."/>
            <person name="Naruse K."/>
            <person name="Brenner S."/>
            <person name="Suzuki Y."/>
            <person name="Venkatesh B."/>
        </authorList>
    </citation>
    <scope>NUCLEOTIDE SEQUENCE [LARGE SCALE GENOMIC DNA]</scope>
</reference>
<evidence type="ECO:0000256" key="3">
    <source>
        <dbReference type="ARBA" id="ARBA00022618"/>
    </source>
</evidence>
<dbReference type="SMART" id="SM00385">
    <property type="entry name" value="CYCLIN"/>
    <property type="match status" value="1"/>
</dbReference>
<dbReference type="FunFam" id="1.10.472.10:FF:000001">
    <property type="entry name" value="G2/mitotic-specific cyclin"/>
    <property type="match status" value="1"/>
</dbReference>
<keyword evidence="3" id="KW-0132">Cell division</keyword>
<evidence type="ECO:0000256" key="7">
    <source>
        <dbReference type="ARBA" id="ARBA00040980"/>
    </source>
</evidence>
<dbReference type="InParanoid" id="H2RNN1"/>
<dbReference type="OMA" id="CSPRISH"/>
<evidence type="ECO:0000313" key="11">
    <source>
        <dbReference type="Ensembl" id="ENSTRUP00000001744.3"/>
    </source>
</evidence>
<dbReference type="HOGENOM" id="CLU_465085_0_0_1"/>
<dbReference type="STRING" id="31033.ENSTRUP00000001744"/>
<dbReference type="InterPro" id="IPR006671">
    <property type="entry name" value="Cyclin_N"/>
</dbReference>
<evidence type="ECO:0000256" key="9">
    <source>
        <dbReference type="SAM" id="MobiDB-lite"/>
    </source>
</evidence>
<evidence type="ECO:0000256" key="4">
    <source>
        <dbReference type="ARBA" id="ARBA00023127"/>
    </source>
</evidence>
<proteinExistence type="inferred from homology"/>
<feature type="region of interest" description="Disordered" evidence="9">
    <location>
        <begin position="16"/>
        <end position="40"/>
    </location>
</feature>
<dbReference type="PANTHER" id="PTHR10177">
    <property type="entry name" value="CYCLINS"/>
    <property type="match status" value="1"/>
</dbReference>
<dbReference type="InterPro" id="IPR039361">
    <property type="entry name" value="Cyclin"/>
</dbReference>
<keyword evidence="4 8" id="KW-0195">Cyclin</keyword>
<comment type="subunit">
    <text evidence="6">Interacts with the CDK1 protein kinase to form a serine/threonine kinase holoenzyme complex also known as maturation promoting factor (MPF). The cyclin subunit imparts substrate specificity to the complex.</text>
</comment>
<dbReference type="InterPro" id="IPR004367">
    <property type="entry name" value="Cyclin_C-dom"/>
</dbReference>
<feature type="domain" description="Cyclin-like" evidence="10">
    <location>
        <begin position="127"/>
        <end position="211"/>
    </location>
</feature>
<evidence type="ECO:0000259" key="10">
    <source>
        <dbReference type="SMART" id="SM00385"/>
    </source>
</evidence>
<dbReference type="Pfam" id="PF00134">
    <property type="entry name" value="Cyclin_N"/>
    <property type="match status" value="1"/>
</dbReference>
<comment type="similarity">
    <text evidence="2">Belongs to the cyclin family. Cyclin AB subfamily.</text>
</comment>
<reference evidence="11" key="3">
    <citation type="submission" date="2025-09" db="UniProtKB">
        <authorList>
            <consortium name="Ensembl"/>
        </authorList>
    </citation>
    <scope>IDENTIFICATION</scope>
</reference>
<dbReference type="InterPro" id="IPR036915">
    <property type="entry name" value="Cyclin-like_sf"/>
</dbReference>
<dbReference type="Proteomes" id="UP000005226">
    <property type="component" value="Chromosome 21"/>
</dbReference>
<dbReference type="Gene3D" id="1.10.472.10">
    <property type="entry name" value="Cyclin-like"/>
    <property type="match status" value="2"/>
</dbReference>
<dbReference type="InterPro" id="IPR013763">
    <property type="entry name" value="Cyclin-like_dom"/>
</dbReference>
<dbReference type="eggNOG" id="KOG0653">
    <property type="taxonomic scope" value="Eukaryota"/>
</dbReference>
<evidence type="ECO:0000256" key="2">
    <source>
        <dbReference type="ARBA" id="ARBA00006955"/>
    </source>
</evidence>
<dbReference type="Pfam" id="PF02984">
    <property type="entry name" value="Cyclin_C"/>
    <property type="match status" value="1"/>
</dbReference>
<evidence type="ECO:0000256" key="5">
    <source>
        <dbReference type="ARBA" id="ARBA00023306"/>
    </source>
</evidence>
<dbReference type="GO" id="GO:0051301">
    <property type="term" value="P:cell division"/>
    <property type="evidence" value="ECO:0007669"/>
    <property type="project" value="UniProtKB-KW"/>
</dbReference>
<dbReference type="SUPFAM" id="SSF47954">
    <property type="entry name" value="Cyclin-like"/>
    <property type="match status" value="2"/>
</dbReference>
<accession>H2RNN1</accession>
<dbReference type="AlphaFoldDB" id="H2RNN1"/>
<protein>
    <recommendedName>
        <fullName evidence="7">G2/mitotic-specific cyclin-B2</fullName>
    </recommendedName>
</protein>
<comment type="function">
    <text evidence="1">Essential for the control of the cell cycle at the G2/M (mitosis) transition.</text>
</comment>
<evidence type="ECO:0000256" key="6">
    <source>
        <dbReference type="ARBA" id="ARBA00025821"/>
    </source>
</evidence>
<dbReference type="Ensembl" id="ENSTRUT00000001752.3">
    <property type="protein sequence ID" value="ENSTRUP00000001744.3"/>
    <property type="gene ID" value="ENSTRUG00000000724.3"/>
</dbReference>
<keyword evidence="5" id="KW-0131">Cell cycle</keyword>
<name>H2RNN1_TAKRU</name>
<keyword evidence="12" id="KW-1185">Reference proteome</keyword>